<evidence type="ECO:0000313" key="5">
    <source>
        <dbReference type="Proteomes" id="UP000078532"/>
    </source>
</evidence>
<feature type="coiled-coil region" evidence="2">
    <location>
        <begin position="23"/>
        <end position="63"/>
    </location>
</feature>
<evidence type="ECO:0000256" key="1">
    <source>
        <dbReference type="ARBA" id="ARBA00023118"/>
    </source>
</evidence>
<evidence type="ECO:0000313" key="4">
    <source>
        <dbReference type="EMBL" id="OAT79303.1"/>
    </source>
</evidence>
<reference evidence="4 5" key="1">
    <citation type="submission" date="2016-04" db="EMBL/GenBank/DDBJ databases">
        <authorList>
            <person name="Evans L.H."/>
            <person name="Alamgir A."/>
            <person name="Owens N."/>
            <person name="Weber N.D."/>
            <person name="Virtaneva K."/>
            <person name="Barbian K."/>
            <person name="Babar A."/>
            <person name="Rosenke K."/>
        </authorList>
    </citation>
    <scope>NUCLEOTIDE SEQUENCE [LARGE SCALE GENOMIC DNA]</scope>
    <source>
        <strain evidence="4 5">LMa1</strain>
    </source>
</reference>
<gene>
    <name evidence="4" type="ORF">A6M21_16340</name>
</gene>
<protein>
    <recommendedName>
        <fullName evidence="3">CRISPR type III-associated protein domain-containing protein</fullName>
    </recommendedName>
</protein>
<organism evidence="4 5">
    <name type="scientific">Desulfotomaculum copahuensis</name>
    <dbReference type="NCBI Taxonomy" id="1838280"/>
    <lineage>
        <taxon>Bacteria</taxon>
        <taxon>Bacillati</taxon>
        <taxon>Bacillota</taxon>
        <taxon>Clostridia</taxon>
        <taxon>Eubacteriales</taxon>
        <taxon>Desulfotomaculaceae</taxon>
        <taxon>Desulfotomaculum</taxon>
    </lineage>
</organism>
<evidence type="ECO:0000259" key="3">
    <source>
        <dbReference type="Pfam" id="PF03787"/>
    </source>
</evidence>
<keyword evidence="1" id="KW-0051">Antiviral defense</keyword>
<dbReference type="RefSeq" id="WP_066671938.1">
    <property type="nucleotide sequence ID" value="NZ_LYVF01000203.1"/>
</dbReference>
<name>A0A1B7LAF7_9FIRM</name>
<proteinExistence type="predicted"/>
<evidence type="ECO:0000256" key="2">
    <source>
        <dbReference type="SAM" id="Coils"/>
    </source>
</evidence>
<comment type="caution">
    <text evidence="4">The sequence shown here is derived from an EMBL/GenBank/DDBJ whole genome shotgun (WGS) entry which is preliminary data.</text>
</comment>
<dbReference type="STRING" id="1838280.A6M21_16340"/>
<dbReference type="InterPro" id="IPR005537">
    <property type="entry name" value="RAMP_III_fam"/>
</dbReference>
<dbReference type="Pfam" id="PF03787">
    <property type="entry name" value="RAMPs"/>
    <property type="match status" value="1"/>
</dbReference>
<sequence>MPVHDYYSERAKELFKLSDNNKLAALEGEYKRTNDKEKKKQLRQKIKEALDRCSKELQPLEDNGTTVLIDGLAVDCMIWVRGELPCEDDARKWYISHVQNLSYNLPDELSLDNLPAVLLPGWIALSVNFTLETSWYSKDERPLHVLDNPLRKDRVFGVPYMSAMSWKGLLRWACRMQQGLLKHLEEHKMSMDGWNDEPWIRHLFGNERRADEFSRGALVVYPTWFSKIKFEVINPHSRQTRAGTKPIYYEVVPDGTPGVLRILYAPLPGQVERDRVEPRDVLANLLDAVESLLTCYGFSAKRTAGWGKAKIEKWHGTGFNQPPVENGTIQEFKERLGALLVQSGQPEGSVNK</sequence>
<dbReference type="CDD" id="cd09726">
    <property type="entry name" value="RAMP_I_III"/>
    <property type="match status" value="1"/>
</dbReference>
<dbReference type="GO" id="GO:0051607">
    <property type="term" value="P:defense response to virus"/>
    <property type="evidence" value="ECO:0007669"/>
    <property type="project" value="UniProtKB-KW"/>
</dbReference>
<dbReference type="EMBL" id="LYVF01000203">
    <property type="protein sequence ID" value="OAT79303.1"/>
    <property type="molecule type" value="Genomic_DNA"/>
</dbReference>
<keyword evidence="2" id="KW-0175">Coiled coil</keyword>
<dbReference type="AlphaFoldDB" id="A0A1B7LAF7"/>
<dbReference type="Proteomes" id="UP000078532">
    <property type="component" value="Unassembled WGS sequence"/>
</dbReference>
<keyword evidence="5" id="KW-1185">Reference proteome</keyword>
<feature type="domain" description="CRISPR type III-associated protein" evidence="3">
    <location>
        <begin position="142"/>
        <end position="309"/>
    </location>
</feature>
<accession>A0A1B7LAF7</accession>